<dbReference type="FunFam" id="3.10.290.70:FF:000004">
    <property type="entry name" value="40S ribosomal protein S8"/>
    <property type="match status" value="1"/>
</dbReference>
<evidence type="ECO:0000256" key="3">
    <source>
        <dbReference type="ARBA" id="ARBA00023274"/>
    </source>
</evidence>
<keyword evidence="6" id="KW-1185">Reference proteome</keyword>
<evidence type="ECO:0000256" key="4">
    <source>
        <dbReference type="RuleBase" id="RU000669"/>
    </source>
</evidence>
<dbReference type="PANTHER" id="PTHR10394">
    <property type="entry name" value="40S RIBOSOMAL PROTEIN S8"/>
    <property type="match status" value="1"/>
</dbReference>
<dbReference type="EMBL" id="CAHIKZ030000480">
    <property type="protein sequence ID" value="CAE1176439.1"/>
    <property type="molecule type" value="Genomic_DNA"/>
</dbReference>
<protein>
    <recommendedName>
        <fullName evidence="4">40S ribosomal protein S8</fullName>
    </recommendedName>
</protein>
<dbReference type="CDD" id="cd11380">
    <property type="entry name" value="Ribosomal_S8e_like"/>
    <property type="match status" value="1"/>
</dbReference>
<gene>
    <name evidence="5" type="ORF">SPHA_14161</name>
</gene>
<evidence type="ECO:0000313" key="6">
    <source>
        <dbReference type="Proteomes" id="UP000597762"/>
    </source>
</evidence>
<keyword evidence="2 4" id="KW-0689">Ribosomal protein</keyword>
<evidence type="ECO:0000256" key="2">
    <source>
        <dbReference type="ARBA" id="ARBA00022980"/>
    </source>
</evidence>
<dbReference type="AlphaFoldDB" id="A0A812BB75"/>
<reference evidence="5" key="1">
    <citation type="submission" date="2021-01" db="EMBL/GenBank/DDBJ databases">
        <authorList>
            <person name="Li R."/>
            <person name="Bekaert M."/>
        </authorList>
    </citation>
    <scope>NUCLEOTIDE SEQUENCE</scope>
    <source>
        <strain evidence="5">Farmed</strain>
    </source>
</reference>
<dbReference type="GO" id="GO:0003735">
    <property type="term" value="F:structural constituent of ribosome"/>
    <property type="evidence" value="ECO:0007669"/>
    <property type="project" value="InterPro"/>
</dbReference>
<evidence type="ECO:0000313" key="5">
    <source>
        <dbReference type="EMBL" id="CAE1176439.1"/>
    </source>
</evidence>
<evidence type="ECO:0000256" key="1">
    <source>
        <dbReference type="ARBA" id="ARBA00005257"/>
    </source>
</evidence>
<proteinExistence type="inferred from homology"/>
<accession>A0A812BB75</accession>
<dbReference type="GO" id="GO:0005840">
    <property type="term" value="C:ribosome"/>
    <property type="evidence" value="ECO:0007669"/>
    <property type="project" value="UniProtKB-KW"/>
</dbReference>
<name>A0A812BB75_ACAPH</name>
<organism evidence="5 6">
    <name type="scientific">Acanthosepion pharaonis</name>
    <name type="common">Pharaoh cuttlefish</name>
    <name type="synonym">Sepia pharaonis</name>
    <dbReference type="NCBI Taxonomy" id="158019"/>
    <lineage>
        <taxon>Eukaryota</taxon>
        <taxon>Metazoa</taxon>
        <taxon>Spiralia</taxon>
        <taxon>Lophotrochozoa</taxon>
        <taxon>Mollusca</taxon>
        <taxon>Cephalopoda</taxon>
        <taxon>Coleoidea</taxon>
        <taxon>Decapodiformes</taxon>
        <taxon>Sepiida</taxon>
        <taxon>Sepiina</taxon>
        <taxon>Sepiidae</taxon>
        <taxon>Acanthosepion</taxon>
    </lineage>
</organism>
<comment type="caution">
    <text evidence="5">The sequence shown here is derived from an EMBL/GenBank/DDBJ whole genome shotgun (WGS) entry which is preliminary data.</text>
</comment>
<sequence length="208" mass="23852">MGISRANWHKRKATGGRQVQIRKKRNFELGRPAAMTKLGARRVHTVRTRGGNQKFRALRLDTGNFAWGSESISRKSRIIDVVYNASNNELVRMKTLVKSCIVTIDGTPFRQWYEAHYALPLGRKKGVKLTEQEEAVLNKVRSRKNQKKYIRRKKTAKVEPTLLEEFMTGRLLAKITSRPGQIGKADGIVLEGKELEFYMRKIKAKKGK</sequence>
<dbReference type="InterPro" id="IPR022309">
    <property type="entry name" value="Ribosomal_Se8/biogenesis_NSA2"/>
</dbReference>
<dbReference type="OrthoDB" id="1703270at2759"/>
<dbReference type="Gene3D" id="3.10.290.70">
    <property type="match status" value="2"/>
</dbReference>
<dbReference type="GO" id="GO:1990904">
    <property type="term" value="C:ribonucleoprotein complex"/>
    <property type="evidence" value="ECO:0007669"/>
    <property type="project" value="UniProtKB-KW"/>
</dbReference>
<dbReference type="GO" id="GO:0006412">
    <property type="term" value="P:translation"/>
    <property type="evidence" value="ECO:0007669"/>
    <property type="project" value="InterPro"/>
</dbReference>
<dbReference type="Proteomes" id="UP000597762">
    <property type="component" value="Unassembled WGS sequence"/>
</dbReference>
<comment type="similarity">
    <text evidence="1 4">Belongs to the eukaryotic ribosomal protein eS8 family.</text>
</comment>
<keyword evidence="3 4" id="KW-0687">Ribonucleoprotein</keyword>
<dbReference type="Pfam" id="PF01201">
    <property type="entry name" value="Ribosomal_S8e"/>
    <property type="match status" value="1"/>
</dbReference>
<dbReference type="NCBIfam" id="TIGR00307">
    <property type="entry name" value="eS8"/>
    <property type="match status" value="1"/>
</dbReference>
<dbReference type="InterPro" id="IPR001047">
    <property type="entry name" value="Ribosomal_eS8"/>
</dbReference>